<evidence type="ECO:0000313" key="2">
    <source>
        <dbReference type="Proteomes" id="UP000028181"/>
    </source>
</evidence>
<dbReference type="KEGG" id="ngg:RG540_PA11020"/>
<keyword evidence="1" id="KW-0614">Plasmid</keyword>
<evidence type="ECO:0008006" key="3">
    <source>
        <dbReference type="Google" id="ProtNLM"/>
    </source>
</evidence>
<dbReference type="HOGENOM" id="CLU_3202513_0_0_5"/>
<proteinExistence type="predicted"/>
<reference evidence="2" key="1">
    <citation type="journal article" date="2014" name="BMC Genomics">
        <title>Genome sequencing of two Neorhizobium galegae strains reveals a noeT gene responsible for the unusual acetylation of the nodulation factors.</title>
        <authorList>
            <person name="Osterman J."/>
            <person name="Marsh J."/>
            <person name="Laine P.K."/>
            <person name="Zeng Z."/>
            <person name="Alatalo E."/>
            <person name="Sullivan J.T."/>
            <person name="Young J.P."/>
            <person name="Thomas-Oates J."/>
            <person name="Paulin L."/>
            <person name="Lindstrom K."/>
        </authorList>
    </citation>
    <scope>NUCLEOTIDE SEQUENCE [LARGE SCALE GENOMIC DNA]</scope>
    <source>
        <strain evidence="2">HAMBI 540</strain>
    </source>
</reference>
<accession>A0A068T034</accession>
<evidence type="ECO:0000313" key="1">
    <source>
        <dbReference type="EMBL" id="CDN51778.1"/>
    </source>
</evidence>
<dbReference type="Proteomes" id="UP000028181">
    <property type="component" value="Plasmid pHAMBI540a"/>
</dbReference>
<geneLocation type="plasmid" evidence="2">
    <name>II</name>
</geneLocation>
<gene>
    <name evidence="1" type="ORF">RG540_PA11020</name>
</gene>
<sequence>MQIIFRSLVRNDLPELRKWFEDAKLSRRLSLPTDEWLHTSRLRII</sequence>
<organism evidence="1 2">
    <name type="scientific">Neorhizobium galegae bv. orientalis str. HAMBI 540</name>
    <dbReference type="NCBI Taxonomy" id="1028800"/>
    <lineage>
        <taxon>Bacteria</taxon>
        <taxon>Pseudomonadati</taxon>
        <taxon>Pseudomonadota</taxon>
        <taxon>Alphaproteobacteria</taxon>
        <taxon>Hyphomicrobiales</taxon>
        <taxon>Rhizobiaceae</taxon>
        <taxon>Rhizobium/Agrobacterium group</taxon>
        <taxon>Neorhizobium</taxon>
    </lineage>
</organism>
<dbReference type="AlphaFoldDB" id="A0A068T034"/>
<dbReference type="EMBL" id="HG938354">
    <property type="protein sequence ID" value="CDN51778.1"/>
    <property type="molecule type" value="Genomic_DNA"/>
</dbReference>
<name>A0A068T034_NEOGA</name>
<protein>
    <recommendedName>
        <fullName evidence="3">Acetyltransferase</fullName>
    </recommendedName>
</protein>
<keyword evidence="2" id="KW-1185">Reference proteome</keyword>